<proteinExistence type="predicted"/>
<keyword evidence="2" id="KW-1185">Reference proteome</keyword>
<evidence type="ECO:0000313" key="2">
    <source>
        <dbReference type="Proteomes" id="UP000805193"/>
    </source>
</evidence>
<comment type="caution">
    <text evidence="1">The sequence shown here is derived from an EMBL/GenBank/DDBJ whole genome shotgun (WGS) entry which is preliminary data.</text>
</comment>
<evidence type="ECO:0000313" key="1">
    <source>
        <dbReference type="EMBL" id="KAG0417372.1"/>
    </source>
</evidence>
<gene>
    <name evidence="1" type="ORF">HPB47_005666</name>
</gene>
<sequence length="105" mass="11434">MEVSRTKIALYATNAHENKQAAGFCEISHVAKRTSEGFVVCCGRVQASGGEDDVEGFPVFLREHSRLQDVAGENLADGRACALEDFQRPLFLVTAEQIGEVTVSF</sequence>
<organism evidence="1 2">
    <name type="scientific">Ixodes persulcatus</name>
    <name type="common">Taiga tick</name>
    <dbReference type="NCBI Taxonomy" id="34615"/>
    <lineage>
        <taxon>Eukaryota</taxon>
        <taxon>Metazoa</taxon>
        <taxon>Ecdysozoa</taxon>
        <taxon>Arthropoda</taxon>
        <taxon>Chelicerata</taxon>
        <taxon>Arachnida</taxon>
        <taxon>Acari</taxon>
        <taxon>Parasitiformes</taxon>
        <taxon>Ixodida</taxon>
        <taxon>Ixodoidea</taxon>
        <taxon>Ixodidae</taxon>
        <taxon>Ixodinae</taxon>
        <taxon>Ixodes</taxon>
    </lineage>
</organism>
<name>A0AC60PD61_IXOPE</name>
<reference evidence="1 2" key="1">
    <citation type="journal article" date="2020" name="Cell">
        <title>Large-Scale Comparative Analyses of Tick Genomes Elucidate Their Genetic Diversity and Vector Capacities.</title>
        <authorList>
            <consortium name="Tick Genome and Microbiome Consortium (TIGMIC)"/>
            <person name="Jia N."/>
            <person name="Wang J."/>
            <person name="Shi W."/>
            <person name="Du L."/>
            <person name="Sun Y."/>
            <person name="Zhan W."/>
            <person name="Jiang J.F."/>
            <person name="Wang Q."/>
            <person name="Zhang B."/>
            <person name="Ji P."/>
            <person name="Bell-Sakyi L."/>
            <person name="Cui X.M."/>
            <person name="Yuan T.T."/>
            <person name="Jiang B.G."/>
            <person name="Yang W.F."/>
            <person name="Lam T.T."/>
            <person name="Chang Q.C."/>
            <person name="Ding S.J."/>
            <person name="Wang X.J."/>
            <person name="Zhu J.G."/>
            <person name="Ruan X.D."/>
            <person name="Zhao L."/>
            <person name="Wei J.T."/>
            <person name="Ye R.Z."/>
            <person name="Que T.C."/>
            <person name="Du C.H."/>
            <person name="Zhou Y.H."/>
            <person name="Cheng J.X."/>
            <person name="Dai P.F."/>
            <person name="Guo W.B."/>
            <person name="Han X.H."/>
            <person name="Huang E.J."/>
            <person name="Li L.F."/>
            <person name="Wei W."/>
            <person name="Gao Y.C."/>
            <person name="Liu J.Z."/>
            <person name="Shao H.Z."/>
            <person name="Wang X."/>
            <person name="Wang C.C."/>
            <person name="Yang T.C."/>
            <person name="Huo Q.B."/>
            <person name="Li W."/>
            <person name="Chen H.Y."/>
            <person name="Chen S.E."/>
            <person name="Zhou L.G."/>
            <person name="Ni X.B."/>
            <person name="Tian J.H."/>
            <person name="Sheng Y."/>
            <person name="Liu T."/>
            <person name="Pan Y.S."/>
            <person name="Xia L.Y."/>
            <person name="Li J."/>
            <person name="Zhao F."/>
            <person name="Cao W.C."/>
        </authorList>
    </citation>
    <scope>NUCLEOTIDE SEQUENCE [LARGE SCALE GENOMIC DNA]</scope>
    <source>
        <strain evidence="1">Iper-2018</strain>
    </source>
</reference>
<dbReference type="EMBL" id="JABSTQ010010853">
    <property type="protein sequence ID" value="KAG0417372.1"/>
    <property type="molecule type" value="Genomic_DNA"/>
</dbReference>
<protein>
    <submittedName>
        <fullName evidence="1">Uncharacterized protein</fullName>
    </submittedName>
</protein>
<dbReference type="Proteomes" id="UP000805193">
    <property type="component" value="Unassembled WGS sequence"/>
</dbReference>
<accession>A0AC60PD61</accession>